<dbReference type="PRINTS" id="PR00992">
    <property type="entry name" value="ALARACEMASE"/>
</dbReference>
<dbReference type="InterPro" id="IPR020622">
    <property type="entry name" value="Ala_racemase_pyridoxalP-BS"/>
</dbReference>
<name>A0A2Z4Y2Z0_SUMC1</name>
<dbReference type="Pfam" id="PF00842">
    <property type="entry name" value="Ala_racemase_C"/>
    <property type="match status" value="1"/>
</dbReference>
<dbReference type="SUPFAM" id="SSF51419">
    <property type="entry name" value="PLP-binding barrel"/>
    <property type="match status" value="1"/>
</dbReference>
<dbReference type="InterPro" id="IPR000821">
    <property type="entry name" value="Ala_racemase"/>
</dbReference>
<dbReference type="CDD" id="cd00430">
    <property type="entry name" value="PLPDE_III_AR"/>
    <property type="match status" value="1"/>
</dbReference>
<feature type="binding site" evidence="4 6">
    <location>
        <position position="320"/>
    </location>
    <ligand>
        <name>substrate</name>
    </ligand>
</feature>
<dbReference type="SUPFAM" id="SSF50621">
    <property type="entry name" value="Alanine racemase C-terminal domain-like"/>
    <property type="match status" value="1"/>
</dbReference>
<comment type="similarity">
    <text evidence="4">Belongs to the alanine racemase family.</text>
</comment>
<feature type="modified residue" description="N6-(pyridoxal phosphate)lysine" evidence="4 5">
    <location>
        <position position="45"/>
    </location>
</feature>
<dbReference type="HAMAP" id="MF_01201">
    <property type="entry name" value="Ala_racemase"/>
    <property type="match status" value="1"/>
</dbReference>
<keyword evidence="2 4" id="KW-0663">Pyridoxal phosphate</keyword>
<dbReference type="Gene3D" id="2.40.37.10">
    <property type="entry name" value="Lyase, Ornithine Decarboxylase, Chain A, domain 1"/>
    <property type="match status" value="1"/>
</dbReference>
<organism evidence="8 9">
    <name type="scientific">Sumerlaea chitinivorans</name>
    <dbReference type="NCBI Taxonomy" id="2250252"/>
    <lineage>
        <taxon>Bacteria</taxon>
        <taxon>Candidatus Sumerlaeota</taxon>
        <taxon>Candidatus Sumerlaeia</taxon>
        <taxon>Candidatus Sumerlaeales</taxon>
        <taxon>Candidatus Sumerlaeaceae</taxon>
        <taxon>Candidatus Sumerlaea</taxon>
    </lineage>
</organism>
<dbReference type="InterPro" id="IPR009006">
    <property type="entry name" value="Ala_racemase/Decarboxylase_C"/>
</dbReference>
<reference evidence="8 9" key="1">
    <citation type="submission" date="2018-05" db="EMBL/GenBank/DDBJ databases">
        <title>A metagenomic window into the 2 km-deep terrestrial subsurface aquifer revealed taxonomically and functionally diverse microbial community comprising novel uncultured bacterial lineages.</title>
        <authorList>
            <person name="Kadnikov V.V."/>
            <person name="Mardanov A.V."/>
            <person name="Beletsky A.V."/>
            <person name="Banks D."/>
            <person name="Pimenov N.V."/>
            <person name="Frank Y.A."/>
            <person name="Karnachuk O.V."/>
            <person name="Ravin N.V."/>
        </authorList>
    </citation>
    <scope>NUCLEOTIDE SEQUENCE [LARGE SCALE GENOMIC DNA]</scope>
    <source>
        <strain evidence="8">BY</strain>
    </source>
</reference>
<dbReference type="InterPro" id="IPR001608">
    <property type="entry name" value="Ala_racemase_N"/>
</dbReference>
<dbReference type="AlphaFoldDB" id="A0A2Z4Y2Z0"/>
<protein>
    <recommendedName>
        <fullName evidence="4">Alanine racemase</fullName>
        <ecNumber evidence="4">5.1.1.1</ecNumber>
    </recommendedName>
</protein>
<dbReference type="EC" id="5.1.1.1" evidence="4"/>
<dbReference type="SMART" id="SM01005">
    <property type="entry name" value="Ala_racemase_C"/>
    <property type="match status" value="1"/>
</dbReference>
<comment type="catalytic activity">
    <reaction evidence="4">
        <text>L-alanine = D-alanine</text>
        <dbReference type="Rhea" id="RHEA:20249"/>
        <dbReference type="ChEBI" id="CHEBI:57416"/>
        <dbReference type="ChEBI" id="CHEBI:57972"/>
        <dbReference type="EC" id="5.1.1.1"/>
    </reaction>
</comment>
<dbReference type="GO" id="GO:0030632">
    <property type="term" value="P:D-alanine biosynthetic process"/>
    <property type="evidence" value="ECO:0007669"/>
    <property type="project" value="UniProtKB-UniRule"/>
</dbReference>
<comment type="cofactor">
    <cofactor evidence="1 4 5">
        <name>pyridoxal 5'-phosphate</name>
        <dbReference type="ChEBI" id="CHEBI:597326"/>
    </cofactor>
</comment>
<evidence type="ECO:0000259" key="7">
    <source>
        <dbReference type="SMART" id="SM01005"/>
    </source>
</evidence>
<dbReference type="FunFam" id="3.20.20.10:FF:000002">
    <property type="entry name" value="Alanine racemase"/>
    <property type="match status" value="1"/>
</dbReference>
<dbReference type="InterPro" id="IPR029066">
    <property type="entry name" value="PLP-binding_barrel"/>
</dbReference>
<dbReference type="Gene3D" id="3.20.20.10">
    <property type="entry name" value="Alanine racemase"/>
    <property type="match status" value="1"/>
</dbReference>
<dbReference type="PANTHER" id="PTHR30511:SF0">
    <property type="entry name" value="ALANINE RACEMASE, CATABOLIC-RELATED"/>
    <property type="match status" value="1"/>
</dbReference>
<dbReference type="GO" id="GO:0008784">
    <property type="term" value="F:alanine racemase activity"/>
    <property type="evidence" value="ECO:0007669"/>
    <property type="project" value="UniProtKB-UniRule"/>
</dbReference>
<dbReference type="InterPro" id="IPR011079">
    <property type="entry name" value="Ala_racemase_C"/>
</dbReference>
<dbReference type="KEGG" id="schv:BRCON_0693"/>
<accession>A0A2Z4Y2Z0</accession>
<evidence type="ECO:0000256" key="2">
    <source>
        <dbReference type="ARBA" id="ARBA00022898"/>
    </source>
</evidence>
<evidence type="ECO:0000313" key="8">
    <source>
        <dbReference type="EMBL" id="AXA35470.1"/>
    </source>
</evidence>
<proteinExistence type="inferred from homology"/>
<feature type="active site" description="Proton acceptor; specific for D-alanine" evidence="4">
    <location>
        <position position="45"/>
    </location>
</feature>
<dbReference type="Pfam" id="PF01168">
    <property type="entry name" value="Ala_racemase_N"/>
    <property type="match status" value="1"/>
</dbReference>
<dbReference type="EMBL" id="CP030759">
    <property type="protein sequence ID" value="AXA35470.1"/>
    <property type="molecule type" value="Genomic_DNA"/>
</dbReference>
<dbReference type="GO" id="GO:0030170">
    <property type="term" value="F:pyridoxal phosphate binding"/>
    <property type="evidence" value="ECO:0007669"/>
    <property type="project" value="UniProtKB-UniRule"/>
</dbReference>
<keyword evidence="3 4" id="KW-0413">Isomerase</keyword>
<comment type="function">
    <text evidence="4">Catalyzes the interconversion of L-alanine and D-alanine. May also act on other amino acids.</text>
</comment>
<evidence type="ECO:0000256" key="1">
    <source>
        <dbReference type="ARBA" id="ARBA00001933"/>
    </source>
</evidence>
<dbReference type="UniPathway" id="UPA00042">
    <property type="reaction ID" value="UER00497"/>
</dbReference>
<dbReference type="NCBIfam" id="TIGR00492">
    <property type="entry name" value="alr"/>
    <property type="match status" value="1"/>
</dbReference>
<evidence type="ECO:0000256" key="3">
    <source>
        <dbReference type="ARBA" id="ARBA00023235"/>
    </source>
</evidence>
<dbReference type="Proteomes" id="UP000262583">
    <property type="component" value="Chromosome"/>
</dbReference>
<feature type="active site" description="Proton acceptor; specific for L-alanine" evidence="4">
    <location>
        <position position="272"/>
    </location>
</feature>
<dbReference type="GO" id="GO:0005829">
    <property type="term" value="C:cytosol"/>
    <property type="evidence" value="ECO:0007669"/>
    <property type="project" value="TreeGrafter"/>
</dbReference>
<dbReference type="PANTHER" id="PTHR30511">
    <property type="entry name" value="ALANINE RACEMASE"/>
    <property type="match status" value="1"/>
</dbReference>
<evidence type="ECO:0000256" key="6">
    <source>
        <dbReference type="PIRSR" id="PIRSR600821-52"/>
    </source>
</evidence>
<evidence type="ECO:0000256" key="5">
    <source>
        <dbReference type="PIRSR" id="PIRSR600821-50"/>
    </source>
</evidence>
<dbReference type="PROSITE" id="PS00395">
    <property type="entry name" value="ALANINE_RACEMASE"/>
    <property type="match status" value="1"/>
</dbReference>
<sequence length="389" mass="42030">MTKSNDAVSTAPLSWVEVDLGAIVHNFRLVKSLVSPSTRVFAVVKADAYGHGAVPVAKALVKAGADRLCVARVEEALELRAAGVASPIQVFAPPLDGQAESLVRAGCIAVVCAREHVEALAGRARALRQQVAIHVKVDVGMGRLGIAPTDTLEFLRMLMRYPELQVEGIMSHLPCADTPPADITKQHIATFDQVRAEVLASGFNVPMFHLANSAATMDFPEAHFDAVRPGIILYGQYPSADVQRRLPLRPAMTLKSRIVYLKDVPPGQGLSYGHTYITKQPSRIATIPLGYADGYPRHASNRTVMHVRGVPARVVGRVCMDLTLLDVTHIPETQLGDEVVAFGKGAQSFLPVEIVANAIGTIGYELTTRIGKRLPRYYVDEASPALNRP</sequence>
<comment type="pathway">
    <text evidence="4">Amino-acid biosynthesis; D-alanine biosynthesis; D-alanine from L-alanine: step 1/1.</text>
</comment>
<evidence type="ECO:0000313" key="9">
    <source>
        <dbReference type="Proteomes" id="UP000262583"/>
    </source>
</evidence>
<feature type="domain" description="Alanine racemase C-terminal" evidence="7">
    <location>
        <begin position="251"/>
        <end position="379"/>
    </location>
</feature>
<evidence type="ECO:0000256" key="4">
    <source>
        <dbReference type="HAMAP-Rule" id="MF_01201"/>
    </source>
</evidence>
<feature type="binding site" evidence="4 6">
    <location>
        <position position="143"/>
    </location>
    <ligand>
        <name>substrate</name>
    </ligand>
</feature>
<gene>
    <name evidence="8" type="ORF">BRCON_0693</name>
</gene>